<gene>
    <name evidence="7" type="ORF">PODLI_1B039825</name>
</gene>
<evidence type="ECO:0008006" key="9">
    <source>
        <dbReference type="Google" id="ProtNLM"/>
    </source>
</evidence>
<feature type="transmembrane region" description="Helical" evidence="6">
    <location>
        <begin position="97"/>
        <end position="118"/>
    </location>
</feature>
<dbReference type="CDD" id="cd15904">
    <property type="entry name" value="TSPO_MBR"/>
    <property type="match status" value="1"/>
</dbReference>
<evidence type="ECO:0000313" key="7">
    <source>
        <dbReference type="EMBL" id="CAI5777541.1"/>
    </source>
</evidence>
<evidence type="ECO:0000256" key="2">
    <source>
        <dbReference type="ARBA" id="ARBA00007524"/>
    </source>
</evidence>
<dbReference type="PANTHER" id="PTHR10057">
    <property type="entry name" value="PERIPHERAL-TYPE BENZODIAZEPINE RECEPTOR"/>
    <property type="match status" value="1"/>
</dbReference>
<feature type="transmembrane region" description="Helical" evidence="6">
    <location>
        <begin position="54"/>
        <end position="76"/>
    </location>
</feature>
<evidence type="ECO:0000313" key="8">
    <source>
        <dbReference type="Proteomes" id="UP001178461"/>
    </source>
</evidence>
<sequence length="216" mass="24772">MHGKGCMEFEGNWGRPEHSKRFVDIILADGEVPLREVSKANPQSVFARTVWLRMWVHALGFTALPHLGGFLGWFFTRKEVPTWFEDLKKPSWRPPNKMFPVAWTTLYTSMGYASYLVWKDLDGFNSQAVVPLGLYGAQLALNWAWTPIFFGAHNLKLALIDIVGLYGLVLATIYSWYPINKTATLLMLPYLAWLTLASSLTYRIWKDNPEKGKKKE</sequence>
<dbReference type="EMBL" id="OX395131">
    <property type="protein sequence ID" value="CAI5777541.1"/>
    <property type="molecule type" value="Genomic_DNA"/>
</dbReference>
<evidence type="ECO:0000256" key="5">
    <source>
        <dbReference type="ARBA" id="ARBA00023136"/>
    </source>
</evidence>
<comment type="similarity">
    <text evidence="2">Belongs to the TspO/BZRP family.</text>
</comment>
<dbReference type="GO" id="GO:0005741">
    <property type="term" value="C:mitochondrial outer membrane"/>
    <property type="evidence" value="ECO:0007669"/>
    <property type="project" value="TreeGrafter"/>
</dbReference>
<organism evidence="7 8">
    <name type="scientific">Podarcis lilfordi</name>
    <name type="common">Lilford's wall lizard</name>
    <dbReference type="NCBI Taxonomy" id="74358"/>
    <lineage>
        <taxon>Eukaryota</taxon>
        <taxon>Metazoa</taxon>
        <taxon>Chordata</taxon>
        <taxon>Craniata</taxon>
        <taxon>Vertebrata</taxon>
        <taxon>Euteleostomi</taxon>
        <taxon>Lepidosauria</taxon>
        <taxon>Squamata</taxon>
        <taxon>Bifurcata</taxon>
        <taxon>Unidentata</taxon>
        <taxon>Episquamata</taxon>
        <taxon>Laterata</taxon>
        <taxon>Lacertibaenia</taxon>
        <taxon>Lacertidae</taxon>
        <taxon>Podarcis</taxon>
    </lineage>
</organism>
<evidence type="ECO:0000256" key="3">
    <source>
        <dbReference type="ARBA" id="ARBA00022692"/>
    </source>
</evidence>
<protein>
    <recommendedName>
        <fullName evidence="9">Translocator protein</fullName>
    </recommendedName>
</protein>
<name>A0AA35KHD5_9SAUR</name>
<evidence type="ECO:0000256" key="6">
    <source>
        <dbReference type="SAM" id="Phobius"/>
    </source>
</evidence>
<dbReference type="Proteomes" id="UP001178461">
    <property type="component" value="Chromosome 6"/>
</dbReference>
<dbReference type="FunFam" id="1.20.1260.100:FF:000001">
    <property type="entry name" value="translocator protein 2"/>
    <property type="match status" value="1"/>
</dbReference>
<reference evidence="7" key="1">
    <citation type="submission" date="2022-12" db="EMBL/GenBank/DDBJ databases">
        <authorList>
            <person name="Alioto T."/>
            <person name="Alioto T."/>
            <person name="Gomez Garrido J."/>
        </authorList>
    </citation>
    <scope>NUCLEOTIDE SEQUENCE</scope>
</reference>
<feature type="transmembrane region" description="Helical" evidence="6">
    <location>
        <begin position="157"/>
        <end position="177"/>
    </location>
</feature>
<evidence type="ECO:0000256" key="1">
    <source>
        <dbReference type="ARBA" id="ARBA00004141"/>
    </source>
</evidence>
<keyword evidence="5 6" id="KW-0472">Membrane</keyword>
<dbReference type="AlphaFoldDB" id="A0AA35KHD5"/>
<feature type="transmembrane region" description="Helical" evidence="6">
    <location>
        <begin position="183"/>
        <end position="205"/>
    </location>
</feature>
<dbReference type="InterPro" id="IPR038330">
    <property type="entry name" value="TspO/MBR-related_sf"/>
</dbReference>
<dbReference type="Pfam" id="PF03073">
    <property type="entry name" value="TspO_MBR"/>
    <property type="match status" value="1"/>
</dbReference>
<comment type="subcellular location">
    <subcellularLocation>
        <location evidence="1">Membrane</location>
        <topology evidence="1">Multi-pass membrane protein</topology>
    </subcellularLocation>
</comment>
<keyword evidence="8" id="KW-1185">Reference proteome</keyword>
<feature type="transmembrane region" description="Helical" evidence="6">
    <location>
        <begin position="124"/>
        <end position="145"/>
    </location>
</feature>
<keyword evidence="4 6" id="KW-1133">Transmembrane helix</keyword>
<dbReference type="PANTHER" id="PTHR10057:SF4">
    <property type="entry name" value="TRANSLOCATOR PROTEIN 2"/>
    <property type="match status" value="1"/>
</dbReference>
<dbReference type="Gene3D" id="1.20.1260.100">
    <property type="entry name" value="TspO/MBR protein"/>
    <property type="match status" value="1"/>
</dbReference>
<evidence type="ECO:0000256" key="4">
    <source>
        <dbReference type="ARBA" id="ARBA00022989"/>
    </source>
</evidence>
<keyword evidence="3 6" id="KW-0812">Transmembrane</keyword>
<accession>A0AA35KHD5</accession>
<proteinExistence type="inferred from homology"/>
<dbReference type="InterPro" id="IPR004307">
    <property type="entry name" value="TspO_MBR"/>
</dbReference>